<dbReference type="KEGG" id="pco:PHACADRAFT_186775"/>
<accession>K5W192</accession>
<dbReference type="InterPro" id="IPR017853">
    <property type="entry name" value="GH"/>
</dbReference>
<dbReference type="GO" id="GO:0004553">
    <property type="term" value="F:hydrolase activity, hydrolyzing O-glycosyl compounds"/>
    <property type="evidence" value="ECO:0007669"/>
    <property type="project" value="InterPro"/>
</dbReference>
<feature type="domain" description="Endo-beta-1,6-galactanase-like" evidence="1">
    <location>
        <begin position="39"/>
        <end position="228"/>
    </location>
</feature>
<dbReference type="HOGENOM" id="CLU_031530_0_1_1"/>
<dbReference type="AlphaFoldDB" id="K5W192"/>
<name>K5W192_PHACS</name>
<dbReference type="InterPro" id="IPR039514">
    <property type="entry name" value="6GAL-like"/>
</dbReference>
<proteinExistence type="predicted"/>
<dbReference type="EMBL" id="JH930475">
    <property type="protein sequence ID" value="EKM52669.1"/>
    <property type="molecule type" value="Genomic_DNA"/>
</dbReference>
<dbReference type="PANTHER" id="PTHR42767">
    <property type="entry name" value="ENDO-BETA-1,6-GALACTANASE"/>
    <property type="match status" value="1"/>
</dbReference>
<reference evidence="2" key="1">
    <citation type="journal article" date="2012" name="BMC Genomics">
        <title>Comparative genomics of the white-rot fungi, Phanerochaete carnosa and P. chrysosporium, to elucidate the genetic basis of the distinct wood types they colonize.</title>
        <authorList>
            <person name="Suzuki H."/>
            <person name="MacDonald J."/>
            <person name="Syed K."/>
            <person name="Salamov A."/>
            <person name="Hori C."/>
            <person name="Aerts A."/>
            <person name="Henrissat B."/>
            <person name="Wiebenga A."/>
            <person name="vanKuyk P.A."/>
            <person name="Barry K."/>
            <person name="Lindquist E."/>
            <person name="LaButti K."/>
            <person name="Lapidus A."/>
            <person name="Lucas S."/>
            <person name="Coutinho P."/>
            <person name="Gong Y."/>
            <person name="Samejima M."/>
            <person name="Mahadevan R."/>
            <person name="Abou-Zaid M."/>
            <person name="de Vries R.P."/>
            <person name="Igarashi K."/>
            <person name="Yadav J.S."/>
            <person name="Grigoriev I.V."/>
            <person name="Master E.R."/>
        </authorList>
    </citation>
    <scope>NUCLEOTIDE SEQUENCE [LARGE SCALE GENOMIC DNA]</scope>
    <source>
        <strain evidence="2">HHB-10118-sp</strain>
    </source>
</reference>
<protein>
    <submittedName>
        <fullName evidence="2">Glycoside hydrolase family 30 protein</fullName>
    </submittedName>
</protein>
<dbReference type="Gene3D" id="3.20.20.80">
    <property type="entry name" value="Glycosidases"/>
    <property type="match status" value="1"/>
</dbReference>
<dbReference type="SUPFAM" id="SSF51445">
    <property type="entry name" value="(Trans)glycosidases"/>
    <property type="match status" value="1"/>
</dbReference>
<dbReference type="PANTHER" id="PTHR42767:SF1">
    <property type="entry name" value="ENDO-BETA-1,6-GALACTANASE-LIKE DOMAIN-CONTAINING PROTEIN"/>
    <property type="match status" value="1"/>
</dbReference>
<dbReference type="InterPro" id="IPR039743">
    <property type="entry name" value="6GAL/EXGAL"/>
</dbReference>
<dbReference type="OrthoDB" id="2012278at2759"/>
<gene>
    <name evidence="2" type="ORF">PHACADRAFT_186775</name>
</gene>
<evidence type="ECO:0000313" key="2">
    <source>
        <dbReference type="EMBL" id="EKM52669.1"/>
    </source>
</evidence>
<dbReference type="Pfam" id="PF14587">
    <property type="entry name" value="Glyco_hydr_30_2"/>
    <property type="match status" value="1"/>
</dbReference>
<dbReference type="RefSeq" id="XP_007399010.1">
    <property type="nucleotide sequence ID" value="XM_007398948.1"/>
</dbReference>
<organism evidence="2 3">
    <name type="scientific">Phanerochaete carnosa (strain HHB-10118-sp)</name>
    <name type="common">White-rot fungus</name>
    <name type="synonym">Peniophora carnosa</name>
    <dbReference type="NCBI Taxonomy" id="650164"/>
    <lineage>
        <taxon>Eukaryota</taxon>
        <taxon>Fungi</taxon>
        <taxon>Dikarya</taxon>
        <taxon>Basidiomycota</taxon>
        <taxon>Agaricomycotina</taxon>
        <taxon>Agaricomycetes</taxon>
        <taxon>Polyporales</taxon>
        <taxon>Phanerochaetaceae</taxon>
        <taxon>Phanerochaete</taxon>
    </lineage>
</organism>
<keyword evidence="3" id="KW-1185">Reference proteome</keyword>
<dbReference type="GeneID" id="18910377"/>
<evidence type="ECO:0000313" key="3">
    <source>
        <dbReference type="Proteomes" id="UP000008370"/>
    </source>
</evidence>
<dbReference type="InParanoid" id="K5W192"/>
<sequence>MWTEVLLSTVYSYCFQHASQGFSHIDSSRDLSFTVSTTPSQVVNGIGASGAWWPNDVFNFPESVREQVAELLFGPSGAGLSSYRYNVGGGGIGVSNPTRAPETFYVSQGVYNWSADAAGVYFLQKASQYEVPQITAFVNSAPTTMTSNKRSCGGTLVDAQIPAYAQYLADVISHWKEEGVVFTHVSPMNEPDDTFGSCTQEGMEVTPQQRASVVNTLRSTLDAAGLQSVGIMADESSETSNFTPEAPEWIPQVQKGALAAVSHHQYGFGSDAEVAQMGSVGRNLSGVYTWFTEICCFKAADSSQKNNPAAPLEYSSIYEPTMIGALQLGQLVYQSFTQAIDAHFDFWTSLSNSIGCAPLDDPTCPTVPNSGGWNDGLVGVELLYLRIKLMAKLQIYYDPDYATNQNTALYQTKRLFLMKHFANFIWMNSTRFNVSGLPSNVFGMAFKNPAQQSTPLGTAHSSLILMNMENNTVSVQPSQAGLGTSIGSAMTSPSVDWQTFGASSSVSLPGLSITTLLFE</sequence>
<keyword evidence="2" id="KW-0378">Hydrolase</keyword>
<dbReference type="Proteomes" id="UP000008370">
    <property type="component" value="Unassembled WGS sequence"/>
</dbReference>
<evidence type="ECO:0000259" key="1">
    <source>
        <dbReference type="Pfam" id="PF14587"/>
    </source>
</evidence>